<dbReference type="Pfam" id="PF24623">
    <property type="entry name" value="Phage_zn_bind_8"/>
    <property type="match status" value="1"/>
</dbReference>
<dbReference type="InterPro" id="IPR056911">
    <property type="entry name" value="Phage_Znf_bind_put"/>
</dbReference>
<proteinExistence type="predicted"/>
<keyword evidence="3" id="KW-1185">Reference proteome</keyword>
<dbReference type="RefSeq" id="WP_254417547.1">
    <property type="nucleotide sequence ID" value="NZ_BAAAJB010000077.1"/>
</dbReference>
<reference evidence="2" key="1">
    <citation type="submission" date="2022-06" db="EMBL/GenBank/DDBJ databases">
        <authorList>
            <person name="Ping M."/>
        </authorList>
    </citation>
    <scope>NUCLEOTIDE SEQUENCE</scope>
    <source>
        <strain evidence="2">JCM11759T</strain>
    </source>
</reference>
<evidence type="ECO:0000313" key="2">
    <source>
        <dbReference type="EMBL" id="USY18073.1"/>
    </source>
</evidence>
<name>A0ABY5D4P2_9ACTN</name>
<feature type="domain" description="DNA-binding phage zinc finger" evidence="1">
    <location>
        <begin position="4"/>
        <end position="41"/>
    </location>
</feature>
<evidence type="ECO:0000259" key="1">
    <source>
        <dbReference type="Pfam" id="PF24623"/>
    </source>
</evidence>
<sequence length="559" mass="60284">MVYPLAISCPVCGAGVQHLCLTPSHAVRRIAHPRRTLAAVAVDIVTALAPRIPAVERWPLAQRLVTASDHTTTPVEPSTGARLDLEAARVELETTAQVLEQLRARAASGPGGVSVLGLVEQVAKARDRAQHLAAVLTEACREQRVRELVGAGASAAEVDRALRVLRAERVDAAVRVTTPPTLAAAGAPVWRLDYRTDGFFRLRTPEGEGHAGVARARGQAPTLAAAVRSATLFAGPGSRVVPDRPAGAARPVAEAAEKEPLIDPALVENLLDESEPAYTKFLADCDRLRARVAGVQDLGAWWSEQAAALQASHPQCSLPLGLSLELPPGYHDHAETRVEAIAWVPSRLIVGTHYPVWGRLGARPEVPVQVLKDLATREDLGAFTQRLFAEPMQLERVTGWAGPLYQVSEGNHRTHLLRAAGVPWVAAHLAQSAPSPVVDLYLLVKDDEDQPGRGEEGRYPAERARHRRALIEGLIARGVIDAHWDQDRPDLLWCRRLPAPWLLRSAQHASAVNAAYEAAYPGALAQIGIPEGVGTDPGAWRTWLTHHEQDQRTTVAPTA</sequence>
<gene>
    <name evidence="2" type="ORF">NE857_22425</name>
</gene>
<dbReference type="Proteomes" id="UP001055940">
    <property type="component" value="Chromosome"/>
</dbReference>
<evidence type="ECO:0000313" key="3">
    <source>
        <dbReference type="Proteomes" id="UP001055940"/>
    </source>
</evidence>
<protein>
    <recommendedName>
        <fullName evidence="1">DNA-binding phage zinc finger domain-containing protein</fullName>
    </recommendedName>
</protein>
<accession>A0ABY5D4P2</accession>
<dbReference type="EMBL" id="CP099837">
    <property type="protein sequence ID" value="USY18073.1"/>
    <property type="molecule type" value="Genomic_DNA"/>
</dbReference>
<organism evidence="2 3">
    <name type="scientific">Nocardiopsis exhalans</name>
    <dbReference type="NCBI Taxonomy" id="163604"/>
    <lineage>
        <taxon>Bacteria</taxon>
        <taxon>Bacillati</taxon>
        <taxon>Actinomycetota</taxon>
        <taxon>Actinomycetes</taxon>
        <taxon>Streptosporangiales</taxon>
        <taxon>Nocardiopsidaceae</taxon>
        <taxon>Nocardiopsis</taxon>
    </lineage>
</organism>